<accession>A0AAN1XBB3</accession>
<evidence type="ECO:0000313" key="2">
    <source>
        <dbReference type="Proteomes" id="UP001320326"/>
    </source>
</evidence>
<evidence type="ECO:0000313" key="1">
    <source>
        <dbReference type="EMBL" id="BCK87992.1"/>
    </source>
</evidence>
<dbReference type="AlphaFoldDB" id="A0AAN1XBB3"/>
<protein>
    <submittedName>
        <fullName evidence="1">Uncharacterized protein</fullName>
    </submittedName>
</protein>
<dbReference type="Proteomes" id="UP001320326">
    <property type="component" value="Chromosome"/>
</dbReference>
<reference evidence="1 2" key="1">
    <citation type="journal article" date="2022" name="Int. J. Syst. Evol. Microbiol.">
        <title>&lt;i&gt;Sideroxyarcus emersonii&lt;/i&gt; gen. nov. sp. nov., a neutrophilic, microaerobic iron- and thiosulfate-oxidizing bacterium isolated from iron-rich wetland sediment.</title>
        <authorList>
            <person name="Kato S."/>
            <person name="Itoh T."/>
            <person name="Iino T."/>
            <person name="Ohkuma M."/>
        </authorList>
    </citation>
    <scope>NUCLEOTIDE SEQUENCE [LARGE SCALE GENOMIC DNA]</scope>
    <source>
        <strain evidence="1 2">MIZ01</strain>
    </source>
</reference>
<keyword evidence="2" id="KW-1185">Reference proteome</keyword>
<name>A0AAN1XBB3_9PROT</name>
<gene>
    <name evidence="1" type="ORF">MIZ01_1790</name>
</gene>
<organism evidence="1 2">
    <name type="scientific">Sideroxyarcus emersonii</name>
    <dbReference type="NCBI Taxonomy" id="2764705"/>
    <lineage>
        <taxon>Bacteria</taxon>
        <taxon>Pseudomonadati</taxon>
        <taxon>Pseudomonadota</taxon>
        <taxon>Betaproteobacteria</taxon>
        <taxon>Nitrosomonadales</taxon>
        <taxon>Gallionellaceae</taxon>
        <taxon>Sideroxyarcus</taxon>
    </lineage>
</organism>
<proteinExistence type="predicted"/>
<dbReference type="EMBL" id="AP023423">
    <property type="protein sequence ID" value="BCK87992.1"/>
    <property type="molecule type" value="Genomic_DNA"/>
</dbReference>
<sequence>MPNRNSGNREHSKNRVAAMAWPLDNEVHIHYRRIHGHDIPVPFHPNYSLSA</sequence>
<dbReference type="KEGG" id="seme:MIZ01_1790"/>